<dbReference type="AlphaFoldDB" id="E3BEL4"/>
<dbReference type="OrthoDB" id="5875091at2"/>
<dbReference type="eggNOG" id="ENOG5030U1W">
    <property type="taxonomic scope" value="Bacteria"/>
</dbReference>
<reference evidence="2 3" key="1">
    <citation type="journal article" date="2012" name="Int. J. Syst. Evol. Microbiol.">
        <title>Vibrio caribbeanicus sp. nov., isolated from the marine sponge Scleritoderma cyanea.</title>
        <authorList>
            <person name="Hoffmann M."/>
            <person name="Monday S.R."/>
            <person name="Allard M.W."/>
            <person name="Strain E.A."/>
            <person name="Whittaker P."/>
            <person name="Naum M."/>
            <person name="McCarthy P.J."/>
            <person name="Lopez J.V."/>
            <person name="Fischer M."/>
            <person name="Brown E.W."/>
        </authorList>
    </citation>
    <scope>NUCLEOTIDE SEQUENCE [LARGE SCALE GENOMIC DNA]</scope>
    <source>
        <strain evidence="2 3">ATCC BAA-2122</strain>
    </source>
</reference>
<feature type="coiled-coil region" evidence="1">
    <location>
        <begin position="10"/>
        <end position="48"/>
    </location>
</feature>
<gene>
    <name evidence="2" type="ORF">VIBC2010_08788</name>
</gene>
<protein>
    <submittedName>
        <fullName evidence="2">Uncharacterized protein</fullName>
    </submittedName>
</protein>
<proteinExistence type="predicted"/>
<keyword evidence="1" id="KW-0175">Coiled coil</keyword>
<dbReference type="EMBL" id="AEIU01000002">
    <property type="protein sequence ID" value="EFP98631.1"/>
    <property type="molecule type" value="Genomic_DNA"/>
</dbReference>
<evidence type="ECO:0000256" key="1">
    <source>
        <dbReference type="SAM" id="Coils"/>
    </source>
</evidence>
<comment type="caution">
    <text evidence="2">The sequence shown here is derived from an EMBL/GenBank/DDBJ whole genome shotgun (WGS) entry which is preliminary data.</text>
</comment>
<keyword evidence="3" id="KW-1185">Reference proteome</keyword>
<dbReference type="RefSeq" id="WP_009599305.1">
    <property type="nucleotide sequence ID" value="NZ_AEIU01000002.1"/>
</dbReference>
<name>E3BEL4_9VIBR</name>
<organism evidence="2 3">
    <name type="scientific">Vibrio caribbeanicus ATCC BAA-2122</name>
    <dbReference type="NCBI Taxonomy" id="796620"/>
    <lineage>
        <taxon>Bacteria</taxon>
        <taxon>Pseudomonadati</taxon>
        <taxon>Pseudomonadota</taxon>
        <taxon>Gammaproteobacteria</taxon>
        <taxon>Vibrionales</taxon>
        <taxon>Vibrionaceae</taxon>
        <taxon>Vibrio</taxon>
    </lineage>
</organism>
<feature type="coiled-coil region" evidence="1">
    <location>
        <begin position="92"/>
        <end position="122"/>
    </location>
</feature>
<dbReference type="STRING" id="796620.VIBC2010_08788"/>
<accession>E3BEL4</accession>
<sequence>MLSDQESPLIRQLLALRKRKEERIQSQLNELRRQKVQCRQEKQRAYESWLESRTRLEETTLPSETLDRACLNRLLAAKHQLYVDERAKAALVDEWQSRIENLAQAQHELREEQASLIRGQEKLKEVLNDN</sequence>
<evidence type="ECO:0000313" key="3">
    <source>
        <dbReference type="Proteomes" id="UP000002943"/>
    </source>
</evidence>
<evidence type="ECO:0000313" key="2">
    <source>
        <dbReference type="EMBL" id="EFP98631.1"/>
    </source>
</evidence>
<dbReference type="Proteomes" id="UP000002943">
    <property type="component" value="Unassembled WGS sequence"/>
</dbReference>